<dbReference type="Pfam" id="PF12937">
    <property type="entry name" value="F-box-like"/>
    <property type="match status" value="1"/>
</dbReference>
<protein>
    <recommendedName>
        <fullName evidence="3">phosphatidate phosphatase</fullName>
        <ecNumber evidence="3">3.1.3.4</ecNumber>
    </recommendedName>
</protein>
<feature type="region of interest" description="Disordered" evidence="6">
    <location>
        <begin position="2145"/>
        <end position="2177"/>
    </location>
</feature>
<proteinExistence type="inferred from homology"/>
<feature type="region of interest" description="Disordered" evidence="6">
    <location>
        <begin position="1013"/>
        <end position="1035"/>
    </location>
</feature>
<dbReference type="FunFam" id="3.90.70.10:FF:000119">
    <property type="entry name" value="Ubiquitin specific peptidase 36"/>
    <property type="match status" value="1"/>
</dbReference>
<dbReference type="OrthoDB" id="4567at2759"/>
<feature type="region of interest" description="Disordered" evidence="6">
    <location>
        <begin position="1589"/>
        <end position="1620"/>
    </location>
</feature>
<feature type="compositionally biased region" description="Polar residues" evidence="6">
    <location>
        <begin position="1418"/>
        <end position="1427"/>
    </location>
</feature>
<evidence type="ECO:0000256" key="4">
    <source>
        <dbReference type="ARBA" id="ARBA00022553"/>
    </source>
</evidence>
<evidence type="ECO:0000313" key="10">
    <source>
        <dbReference type="Proteomes" id="UP000757232"/>
    </source>
</evidence>
<dbReference type="Proteomes" id="UP000757232">
    <property type="component" value="Unassembled WGS sequence"/>
</dbReference>
<feature type="compositionally biased region" description="Polar residues" evidence="6">
    <location>
        <begin position="2296"/>
        <end position="2305"/>
    </location>
</feature>
<feature type="region of interest" description="Disordered" evidence="6">
    <location>
        <begin position="1051"/>
        <end position="1123"/>
    </location>
</feature>
<feature type="compositionally biased region" description="Basic and acidic residues" evidence="6">
    <location>
        <begin position="1450"/>
        <end position="1477"/>
    </location>
</feature>
<dbReference type="InterPro" id="IPR018200">
    <property type="entry name" value="USP_CS"/>
</dbReference>
<feature type="compositionally biased region" description="Low complexity" evidence="6">
    <location>
        <begin position="2270"/>
        <end position="2287"/>
    </location>
</feature>
<dbReference type="InterPro" id="IPR031315">
    <property type="entry name" value="LNS2/PITP"/>
</dbReference>
<dbReference type="EMBL" id="LNZH02000210">
    <property type="protein sequence ID" value="OCB85360.1"/>
    <property type="molecule type" value="Genomic_DNA"/>
</dbReference>
<dbReference type="GO" id="GO:0004843">
    <property type="term" value="F:cysteine-type deubiquitinase activity"/>
    <property type="evidence" value="ECO:0007669"/>
    <property type="project" value="InterPro"/>
</dbReference>
<dbReference type="CDD" id="cd02661">
    <property type="entry name" value="Peptidase_C19E"/>
    <property type="match status" value="1"/>
</dbReference>
<feature type="region of interest" description="Disordered" evidence="6">
    <location>
        <begin position="1659"/>
        <end position="1712"/>
    </location>
</feature>
<feature type="compositionally biased region" description="Basic and acidic residues" evidence="6">
    <location>
        <begin position="2383"/>
        <end position="2403"/>
    </location>
</feature>
<evidence type="ECO:0000259" key="7">
    <source>
        <dbReference type="PROSITE" id="PS50181"/>
    </source>
</evidence>
<dbReference type="PROSITE" id="PS00973">
    <property type="entry name" value="USP_2"/>
    <property type="match status" value="1"/>
</dbReference>
<feature type="compositionally biased region" description="Acidic residues" evidence="6">
    <location>
        <begin position="1532"/>
        <end position="1541"/>
    </location>
</feature>
<accession>A0A9Q5HSU8</accession>
<comment type="similarity">
    <text evidence="2">Belongs to the lipin family.</text>
</comment>
<dbReference type="Pfam" id="PF04571">
    <property type="entry name" value="Lipin_N"/>
    <property type="match status" value="1"/>
</dbReference>
<dbReference type="PANTHER" id="PTHR12181">
    <property type="entry name" value="LIPIN"/>
    <property type="match status" value="1"/>
</dbReference>
<dbReference type="PROSITE" id="PS50181">
    <property type="entry name" value="FBOX"/>
    <property type="match status" value="1"/>
</dbReference>
<keyword evidence="4" id="KW-0597">Phosphoprotein</keyword>
<dbReference type="PANTHER" id="PTHR12181:SF12">
    <property type="entry name" value="PHOSPHATIDATE PHOSPHATASE"/>
    <property type="match status" value="1"/>
</dbReference>
<dbReference type="InterPro" id="IPR007651">
    <property type="entry name" value="Lipin_N"/>
</dbReference>
<dbReference type="GO" id="GO:0009062">
    <property type="term" value="P:fatty acid catabolic process"/>
    <property type="evidence" value="ECO:0007669"/>
    <property type="project" value="TreeGrafter"/>
</dbReference>
<feature type="compositionally biased region" description="Low complexity" evidence="6">
    <location>
        <begin position="1694"/>
        <end position="1712"/>
    </location>
</feature>
<dbReference type="InterPro" id="IPR036047">
    <property type="entry name" value="F-box-like_dom_sf"/>
</dbReference>
<dbReference type="SMART" id="SM00256">
    <property type="entry name" value="FBOX"/>
    <property type="match status" value="1"/>
</dbReference>
<sequence length="2421" mass="269161">MIDVYLLSRDQNYHLHTFVFFSCTQSHSLIDVTSITRAQGLNNCLSFLFWTYSHRTGMSSHESQGQGVLRVHTGGNMKALFESLPVELIAEILSELDLESLATASCLSRRLRSIASDSALNPWKRPIARNLQRRDGQYESCMTHLTERSTFPRANWLDMLSAARADFLLFEATLPNLPETDYAEAFRRRFLPTWTKWRKDSCRWREVYRKTLYRIWHRSATTCTADEAWTRYIVFNRNGSANLLETSSRNFNPQLLFNEMKIQNNLAHLETHIRLVVELADVRILAFGILTKPRSTFHVNDNARILLHPPGIHREDCDGTDSLSDTTNIASHFSPTYSNALYERMIHPQPGPAHWNYPFYTPGGEDKRWIGAKLDEEKGNLWVGGLLLCAQLCTQETRAHSGERPALQDLDLVVGPGRNKYSLRQARAMNYLRGALNAASQYYRDINPSTLTGAIDVIVVRRTVSGDDAAEGSTEGELACSPFHVRFGKWQVLRPVDKKVKVMVNGREIPFNMKIGDAGEAFFVFETDGDVPEDLITSPLLEATRPEQSSAHVDAGRFSTKIKEGEDRRESRIPDSENEPEPLDLDSPDTSGTIIIARPSGLPPSSASESAPSNLDDESGKQEDREQEQSSHGPTGFLSRTAGLGKAIVEAAVEADGYERQQICDKAEAAENVTSRAYKSLSYGAFGVGNSDKGDETLPLVREGEGEPPDVVYSNGMVLDSAGYHSQIKHPQSATNEDSQGSPKHDSPSSTGEETDDYDSYEGRSTPRSSGLSARATPTQSPDTSRSSSPQRRSSSSSEADNSKSHSFRAASEPPETENASNDFPPSYSWEWGAFPKPSPMKATFSPARSDSLETQRSLSVPPELGYELGSPRPSSPPRSKTNSASRPLSDSPVGDVPGFSGKGAELSADERSGRQFLLSVGGKTYDFELSISEELAACEGGGSGDEIKDARRFRDGQVSFRRFIKYPGVVQDKNLVIRWNDKYIARNDMSFLFDCLTKWREAALAKPVNAKALEEEEPLSSSDETEPEERTASNKSSSSWVRWWRSSRSKAPSRPQSRSDSAKLLAQPTSDIQDRQRRPSLIQSNSAPPKSEGRNTPVPFPAMSESKLNGDASTRTSRLVSEKREKRFAKTLRLTSDQLKQLDLKPGKNLITFSLSASGVTACTASIFLWEETDLIVVSDIDGTITKSDALGHVFTMIGRDWTHLGVAKLYTDIARNGYRIMYLTSRAIGQADSTRYYLKSINQNNYQLPEGPVIMSPDRLMTSLHREVIMRKPEVFKMACLRDIQRLFGEGKNPFYAGFGNRITDALSYRSVNIPSQRIFTIDSTGEVKMELLEVAGYKSSYIHLTDLVDQMFPPVHRKTETEYSDVNYWKTPIQEFALPDLATPPASPALSARSDASMSTFTRLRNFSLRQSTSSFFQASGTPTEQDERMTSLQRLSKRHTRSTETLVEHAWSDDERGREFARSRTETDETSRERRARKRLSLDSMPGSLDGSLADLETDGEDEDQENYDHEGEDGHGEYEEEGHYDGELEGPEEAAEEGFDDDLLATGEMEIGLIVSTSPLLTHLSPTTFSPLTASLRRIFTGSSSRRAFRESRRPQRALATAKRSGLEGQEPQTLDAQYRSLSTEERQSYSLVQKSAQKMATLVATSPQPLNMDSVFAHGHAPPSPAYSSPPHPASPLSPRLKDEHPMSLSTPSNSLSVSSTPSSVQNTTLMERNDAFMTSVLRGDEPAPVQPAKDIEEFKSRLPPPVEFVQGSSSGAFAMNLEGRYEPINTSPKAAPRTLNESQTKTKQGLAKKAAFDQKASSSLYAPPIDLTWPSGYNRGSGLFNTGNTCFLNSALQCLLHTPPLLRILRMHTGSECQVKSGFCMSCSLRQVMELSFQKAGAFVPSPITKNLNYIAKHFRRGRQEDAHEFLRYAIDSLQKSCLAGYSPKIDHKLAETTWVHKIFGGRLRSRVSCQQCGYNSDTFDSILDLSIDIYNTASLKEALKKFTAKDYLKGADKYKCEKCKRAVNAEKQFTIHEAPAVLTVHLKRFTPMGRKLQHPVRYDERLSLQPAMSEGQHGPTYTLYGVISHMGGGPNSGHYFAHVRGADGQWYEMNDDSVERARKPEPLNMKNAYMLFYIRDKGQALAAAVNIGLVNGMVPSKKRKGPSDDERENGDVTRDEPETRTARPFIGAVIPVPLLQKSDPQSDMLKRRIEAAEKEKRVTGMPMQQVKPRHPVKPLVEYEDESDEEQGEPVERRPQNSELTQNNGGPPQTGGMRGGSGSIIPSSSPTTSAPDSGSPLRDDRVDNSETTVQEDGASTSSPTRPPSTSPLPVTSPTVAIPPSNFYGSTSSSKRKSPDSDDGDKDIQRREIGNSSKSTIPSFTSSWRGNPFGKSRIGDTLHQERNRDQDEERELFRLRKVPKRQFGSRNKFAY</sequence>
<dbReference type="GO" id="GO:0008195">
    <property type="term" value="F:phosphatidate phosphatase activity"/>
    <property type="evidence" value="ECO:0007669"/>
    <property type="project" value="UniProtKB-EC"/>
</dbReference>
<dbReference type="Gene3D" id="1.20.1280.50">
    <property type="match status" value="1"/>
</dbReference>
<feature type="region of interest" description="Disordered" evidence="6">
    <location>
        <begin position="1776"/>
        <end position="1796"/>
    </location>
</feature>
<dbReference type="InterPro" id="IPR026058">
    <property type="entry name" value="LIPIN"/>
</dbReference>
<feature type="compositionally biased region" description="Polar residues" evidence="6">
    <location>
        <begin position="847"/>
        <end position="859"/>
    </location>
</feature>
<dbReference type="PROSITE" id="PS00972">
    <property type="entry name" value="USP_1"/>
    <property type="match status" value="1"/>
</dbReference>
<feature type="compositionally biased region" description="Gly residues" evidence="6">
    <location>
        <begin position="2259"/>
        <end position="2269"/>
    </location>
</feature>
<feature type="compositionally biased region" description="Acidic residues" evidence="6">
    <location>
        <begin position="2229"/>
        <end position="2240"/>
    </location>
</feature>
<feature type="compositionally biased region" description="Acidic residues" evidence="6">
    <location>
        <begin position="1015"/>
        <end position="1028"/>
    </location>
</feature>
<feature type="compositionally biased region" description="Pro residues" evidence="6">
    <location>
        <begin position="1668"/>
        <end position="1682"/>
    </location>
</feature>
<evidence type="ECO:0000313" key="9">
    <source>
        <dbReference type="EMBL" id="OCB85360.1"/>
    </source>
</evidence>
<feature type="region of interest" description="Disordered" evidence="6">
    <location>
        <begin position="542"/>
        <end position="639"/>
    </location>
</feature>
<dbReference type="PROSITE" id="PS50235">
    <property type="entry name" value="USP_3"/>
    <property type="match status" value="1"/>
</dbReference>
<feature type="compositionally biased region" description="Low complexity" evidence="6">
    <location>
        <begin position="2362"/>
        <end position="2373"/>
    </location>
</feature>
<keyword evidence="10" id="KW-1185">Reference proteome</keyword>
<dbReference type="SUPFAM" id="SSF54001">
    <property type="entry name" value="Cysteine proteinases"/>
    <property type="match status" value="1"/>
</dbReference>
<dbReference type="Pfam" id="PF08235">
    <property type="entry name" value="LNS2"/>
    <property type="match status" value="1"/>
</dbReference>
<dbReference type="GO" id="GO:0019432">
    <property type="term" value="P:triglyceride biosynthetic process"/>
    <property type="evidence" value="ECO:0007669"/>
    <property type="project" value="TreeGrafter"/>
</dbReference>
<evidence type="ECO:0000256" key="2">
    <source>
        <dbReference type="ARBA" id="ARBA00005476"/>
    </source>
</evidence>
<dbReference type="InterPro" id="IPR031703">
    <property type="entry name" value="Lipin_mid"/>
</dbReference>
<feature type="compositionally biased region" description="Low complexity" evidence="6">
    <location>
        <begin position="599"/>
        <end position="613"/>
    </location>
</feature>
<dbReference type="GO" id="GO:0016579">
    <property type="term" value="P:protein deubiquitination"/>
    <property type="evidence" value="ECO:0007669"/>
    <property type="project" value="InterPro"/>
</dbReference>
<dbReference type="InterPro" id="IPR013209">
    <property type="entry name" value="LNS2"/>
</dbReference>
<feature type="domain" description="F-box" evidence="7">
    <location>
        <begin position="78"/>
        <end position="126"/>
    </location>
</feature>
<feature type="compositionally biased region" description="Acidic residues" evidence="6">
    <location>
        <begin position="1500"/>
        <end position="1510"/>
    </location>
</feature>
<feature type="compositionally biased region" description="Low complexity" evidence="6">
    <location>
        <begin position="777"/>
        <end position="798"/>
    </location>
</feature>
<dbReference type="InterPro" id="IPR038765">
    <property type="entry name" value="Papain-like_cys_pep_sf"/>
</dbReference>
<dbReference type="SUPFAM" id="SSF56784">
    <property type="entry name" value="HAD-like"/>
    <property type="match status" value="1"/>
</dbReference>
<dbReference type="EC" id="3.1.3.4" evidence="3"/>
<feature type="compositionally biased region" description="Polar residues" evidence="6">
    <location>
        <begin position="729"/>
        <end position="752"/>
    </location>
</feature>
<feature type="compositionally biased region" description="Basic and acidic residues" evidence="6">
    <location>
        <begin position="561"/>
        <end position="575"/>
    </location>
</feature>
<feature type="region of interest" description="Disordered" evidence="6">
    <location>
        <begin position="2205"/>
        <end position="2403"/>
    </location>
</feature>
<dbReference type="Gene3D" id="3.90.70.10">
    <property type="entry name" value="Cysteine proteinases"/>
    <property type="match status" value="1"/>
</dbReference>
<dbReference type="FunFam" id="3.40.50.1000:FF:000063">
    <property type="entry name" value="Nuclear elongation and deformation protein"/>
    <property type="match status" value="1"/>
</dbReference>
<evidence type="ECO:0000256" key="6">
    <source>
        <dbReference type="SAM" id="MobiDB-lite"/>
    </source>
</evidence>
<dbReference type="Gene3D" id="3.40.50.1000">
    <property type="entry name" value="HAD superfamily/HAD-like"/>
    <property type="match status" value="1"/>
</dbReference>
<feature type="compositionally biased region" description="Basic and acidic residues" evidence="6">
    <location>
        <begin position="618"/>
        <end position="629"/>
    </location>
</feature>
<comment type="caution">
    <text evidence="9">The sequence shown here is derived from an EMBL/GenBank/DDBJ whole genome shotgun (WGS) entry which is preliminary data.</text>
</comment>
<feature type="compositionally biased region" description="Basic and acidic residues" evidence="6">
    <location>
        <begin position="2153"/>
        <end position="2173"/>
    </location>
</feature>
<organism evidence="9 10">
    <name type="scientific">Sanghuangporus baumii</name>
    <name type="common">Phellinus baumii</name>
    <dbReference type="NCBI Taxonomy" id="108892"/>
    <lineage>
        <taxon>Eukaryota</taxon>
        <taxon>Fungi</taxon>
        <taxon>Dikarya</taxon>
        <taxon>Basidiomycota</taxon>
        <taxon>Agaricomycotina</taxon>
        <taxon>Agaricomycetes</taxon>
        <taxon>Hymenochaetales</taxon>
        <taxon>Hymenochaetaceae</taxon>
        <taxon>Sanghuangporus</taxon>
    </lineage>
</organism>
<evidence type="ECO:0000256" key="3">
    <source>
        <dbReference type="ARBA" id="ARBA00012638"/>
    </source>
</evidence>
<dbReference type="SUPFAM" id="SSF81383">
    <property type="entry name" value="F-box domain"/>
    <property type="match status" value="1"/>
</dbReference>
<feature type="domain" description="USP" evidence="8">
    <location>
        <begin position="1828"/>
        <end position="2128"/>
    </location>
</feature>
<comment type="cofactor">
    <cofactor evidence="1">
        <name>Mg(2+)</name>
        <dbReference type="ChEBI" id="CHEBI:18420"/>
    </cofactor>
</comment>
<evidence type="ECO:0000256" key="1">
    <source>
        <dbReference type="ARBA" id="ARBA00001946"/>
    </source>
</evidence>
<feature type="compositionally biased region" description="Basic and acidic residues" evidence="6">
    <location>
        <begin position="1511"/>
        <end position="1531"/>
    </location>
</feature>
<dbReference type="InterPro" id="IPR001810">
    <property type="entry name" value="F-box_dom"/>
</dbReference>
<gene>
    <name evidence="9" type="ORF">A7U60_g7669</name>
</gene>
<dbReference type="InterPro" id="IPR023214">
    <property type="entry name" value="HAD_sf"/>
</dbReference>
<dbReference type="InterPro" id="IPR001394">
    <property type="entry name" value="Peptidase_C19_UCH"/>
</dbReference>
<feature type="compositionally biased region" description="Acidic residues" evidence="6">
    <location>
        <begin position="576"/>
        <end position="587"/>
    </location>
</feature>
<evidence type="ECO:0000256" key="5">
    <source>
        <dbReference type="ARBA" id="ARBA00022801"/>
    </source>
</evidence>
<dbReference type="InterPro" id="IPR036412">
    <property type="entry name" value="HAD-like_sf"/>
</dbReference>
<reference evidence="9" key="1">
    <citation type="submission" date="2016-06" db="EMBL/GenBank/DDBJ databases">
        <title>Draft Genome sequence of the fungus Inonotus baumii.</title>
        <authorList>
            <person name="Zhu H."/>
            <person name="Lin W."/>
        </authorList>
    </citation>
    <scope>NUCLEOTIDE SEQUENCE</scope>
    <source>
        <strain evidence="9">821</strain>
    </source>
</reference>
<dbReference type="SMART" id="SM00775">
    <property type="entry name" value="LNS2"/>
    <property type="match status" value="1"/>
</dbReference>
<dbReference type="Pfam" id="PF16876">
    <property type="entry name" value="Lipin_mid"/>
    <property type="match status" value="1"/>
</dbReference>
<dbReference type="Pfam" id="PF00443">
    <property type="entry name" value="UCH"/>
    <property type="match status" value="1"/>
</dbReference>
<feature type="region of interest" description="Disordered" evidence="6">
    <location>
        <begin position="1418"/>
        <end position="1541"/>
    </location>
</feature>
<feature type="region of interest" description="Disordered" evidence="6">
    <location>
        <begin position="684"/>
        <end position="907"/>
    </location>
</feature>
<name>A0A9Q5HSU8_SANBA</name>
<keyword evidence="5" id="KW-0378">Hydrolase</keyword>
<evidence type="ECO:0000259" key="8">
    <source>
        <dbReference type="PROSITE" id="PS50235"/>
    </source>
</evidence>
<dbReference type="GO" id="GO:0005634">
    <property type="term" value="C:nucleus"/>
    <property type="evidence" value="ECO:0007669"/>
    <property type="project" value="UniProtKB-ARBA"/>
</dbReference>
<dbReference type="InterPro" id="IPR028889">
    <property type="entry name" value="USP"/>
</dbReference>